<gene>
    <name evidence="5" type="ORF">SAMN05216167_110202</name>
</gene>
<dbReference type="OrthoDB" id="9781972at2"/>
<dbReference type="GO" id="GO:0016705">
    <property type="term" value="F:oxidoreductase activity, acting on paired donors, with incorporation or reduction of molecular oxygen"/>
    <property type="evidence" value="ECO:0007669"/>
    <property type="project" value="InterPro"/>
</dbReference>
<keyword evidence="2" id="KW-0223">Dioxygenase</keyword>
<evidence type="ECO:0000256" key="2">
    <source>
        <dbReference type="ARBA" id="ARBA00022964"/>
    </source>
</evidence>
<sequence length="231" mass="26409">MKQLTLDWPTYQNTLSETGFALLPSLLSSSECQEVANLFDEASLYRKAIVMQNHGYGSGEYKYFNYPLPPVVDALRHELFTNIASVANDWNEKLGISLRYPNELNEWLATCHTAGQTRPTPLILKYGAGDWNAMHQDMYGELYFPFQAVLFLNQPDQDYIGGEFVLLEQRPRMQSKPIVLRPEQGQILIFTTKFRPVKGSRGYYRVTMRHGVSEVKHGTRVNLGLIFHDAA</sequence>
<dbReference type="Pfam" id="PF09859">
    <property type="entry name" value="Oxygenase-NA"/>
    <property type="match status" value="1"/>
</dbReference>
<dbReference type="InterPro" id="IPR018655">
    <property type="entry name" value="DUF2086"/>
</dbReference>
<comment type="cofactor">
    <cofactor evidence="1">
        <name>L-ascorbate</name>
        <dbReference type="ChEBI" id="CHEBI:38290"/>
    </cofactor>
</comment>
<dbReference type="GO" id="GO:0005506">
    <property type="term" value="F:iron ion binding"/>
    <property type="evidence" value="ECO:0007669"/>
    <property type="project" value="InterPro"/>
</dbReference>
<evidence type="ECO:0000259" key="4">
    <source>
        <dbReference type="SMART" id="SM00702"/>
    </source>
</evidence>
<feature type="domain" description="Prolyl 4-hydroxylase alpha subunit" evidence="4">
    <location>
        <begin position="18"/>
        <end position="228"/>
    </location>
</feature>
<dbReference type="SMART" id="SM00702">
    <property type="entry name" value="P4Hc"/>
    <property type="match status" value="1"/>
</dbReference>
<proteinExistence type="predicted"/>
<dbReference type="GO" id="GO:0031418">
    <property type="term" value="F:L-ascorbic acid binding"/>
    <property type="evidence" value="ECO:0007669"/>
    <property type="project" value="InterPro"/>
</dbReference>
<evidence type="ECO:0000313" key="5">
    <source>
        <dbReference type="EMBL" id="SFE13654.1"/>
    </source>
</evidence>
<protein>
    <recommendedName>
        <fullName evidence="4">Prolyl 4-hydroxylase alpha subunit domain-containing protein</fullName>
    </recommendedName>
</protein>
<reference evidence="5 6" key="1">
    <citation type="submission" date="2016-10" db="EMBL/GenBank/DDBJ databases">
        <authorList>
            <person name="de Groot N.N."/>
        </authorList>
    </citation>
    <scope>NUCLEOTIDE SEQUENCE [LARGE SCALE GENOMIC DNA]</scope>
    <source>
        <strain evidence="5 6">DSM 26130</strain>
    </source>
</reference>
<dbReference type="GO" id="GO:0051213">
    <property type="term" value="F:dioxygenase activity"/>
    <property type="evidence" value="ECO:0007669"/>
    <property type="project" value="UniProtKB-KW"/>
</dbReference>
<keyword evidence="6" id="KW-1185">Reference proteome</keyword>
<evidence type="ECO:0000313" key="6">
    <source>
        <dbReference type="Proteomes" id="UP000198598"/>
    </source>
</evidence>
<dbReference type="RefSeq" id="WP_093830545.1">
    <property type="nucleotide sequence ID" value="NZ_FOLQ01000010.1"/>
</dbReference>
<accession>A0A1I1Y266</accession>
<dbReference type="Proteomes" id="UP000198598">
    <property type="component" value="Unassembled WGS sequence"/>
</dbReference>
<keyword evidence="3" id="KW-0560">Oxidoreductase</keyword>
<evidence type="ECO:0000256" key="3">
    <source>
        <dbReference type="ARBA" id="ARBA00023002"/>
    </source>
</evidence>
<dbReference type="STRING" id="662367.SAMN05216167_110202"/>
<dbReference type="EMBL" id="FOLQ01000010">
    <property type="protein sequence ID" value="SFE13654.1"/>
    <property type="molecule type" value="Genomic_DNA"/>
</dbReference>
<name>A0A1I1Y266_9BACT</name>
<dbReference type="InterPro" id="IPR006620">
    <property type="entry name" value="Pro_4_hyd_alph"/>
</dbReference>
<evidence type="ECO:0000256" key="1">
    <source>
        <dbReference type="ARBA" id="ARBA00001961"/>
    </source>
</evidence>
<dbReference type="AlphaFoldDB" id="A0A1I1Y266"/>
<organism evidence="5 6">
    <name type="scientific">Spirosoma endophyticum</name>
    <dbReference type="NCBI Taxonomy" id="662367"/>
    <lineage>
        <taxon>Bacteria</taxon>
        <taxon>Pseudomonadati</taxon>
        <taxon>Bacteroidota</taxon>
        <taxon>Cytophagia</taxon>
        <taxon>Cytophagales</taxon>
        <taxon>Cytophagaceae</taxon>
        <taxon>Spirosoma</taxon>
    </lineage>
</organism>
<dbReference type="Gene3D" id="2.60.120.620">
    <property type="entry name" value="q2cbj1_9rhob like domain"/>
    <property type="match status" value="1"/>
</dbReference>